<dbReference type="InterPro" id="IPR000671">
    <property type="entry name" value="Peptidase_A31"/>
</dbReference>
<keyword evidence="4" id="KW-0378">Hydrolase</keyword>
<dbReference type="PANTHER" id="PTHR30302">
    <property type="entry name" value="HYDROGENASE 1 MATURATION PROTEASE"/>
    <property type="match status" value="1"/>
</dbReference>
<organism evidence="5">
    <name type="scientific">Caldiarchaeum subterraneum</name>
    <dbReference type="NCBI Taxonomy" id="311458"/>
    <lineage>
        <taxon>Archaea</taxon>
        <taxon>Nitrososphaerota</taxon>
        <taxon>Candidatus Caldarchaeales</taxon>
        <taxon>Candidatus Caldarchaeaceae</taxon>
        <taxon>Candidatus Caldarchaeum</taxon>
    </lineage>
</organism>
<evidence type="ECO:0000256" key="1">
    <source>
        <dbReference type="ARBA" id="ARBA00006814"/>
    </source>
</evidence>
<dbReference type="Gene3D" id="3.40.50.1450">
    <property type="entry name" value="HybD-like"/>
    <property type="match status" value="1"/>
</dbReference>
<dbReference type="GO" id="GO:0008047">
    <property type="term" value="F:enzyme activator activity"/>
    <property type="evidence" value="ECO:0007669"/>
    <property type="project" value="InterPro"/>
</dbReference>
<proteinExistence type="inferred from homology"/>
<evidence type="ECO:0000256" key="3">
    <source>
        <dbReference type="ARBA" id="ARBA00022750"/>
    </source>
</evidence>
<dbReference type="EMBL" id="DRXS01000138">
    <property type="protein sequence ID" value="HHR40681.1"/>
    <property type="molecule type" value="Genomic_DNA"/>
</dbReference>
<sequence length="173" mass="18927">MKKNNPPSRVKVVCIGNRLRGDDAAGRYVADLLRKNGGIDVVEASSPLEILDVITSDTSHLIVVDAVENGGNPGKIHRLEIEDLISKNISYSSTHLLSLPETIKLLTALGEFGGKITLFGVEGADFGYGEKLSPKVEEACRKIANMIKIMFAWKTSSNLKTIRRKQASNRHNL</sequence>
<protein>
    <submittedName>
        <fullName evidence="5">Hydrogenase maturation protease</fullName>
    </submittedName>
</protein>
<accession>A0A7C5YFD9</accession>
<comment type="caution">
    <text evidence="5">The sequence shown here is derived from an EMBL/GenBank/DDBJ whole genome shotgun (WGS) entry which is preliminary data.</text>
</comment>
<dbReference type="CDD" id="cd00518">
    <property type="entry name" value="H2MP"/>
    <property type="match status" value="1"/>
</dbReference>
<dbReference type="PRINTS" id="PR00446">
    <property type="entry name" value="HYDRGNUPTAKE"/>
</dbReference>
<evidence type="ECO:0000256" key="4">
    <source>
        <dbReference type="ARBA" id="ARBA00022801"/>
    </source>
</evidence>
<name>A0A7C5YFD9_CALS0</name>
<dbReference type="Pfam" id="PF01750">
    <property type="entry name" value="HycI"/>
    <property type="match status" value="1"/>
</dbReference>
<evidence type="ECO:0000256" key="2">
    <source>
        <dbReference type="ARBA" id="ARBA00022670"/>
    </source>
</evidence>
<keyword evidence="3" id="KW-0064">Aspartyl protease</keyword>
<keyword evidence="2 5" id="KW-0645">Protease</keyword>
<comment type="similarity">
    <text evidence="1">Belongs to the peptidase A31 family.</text>
</comment>
<dbReference type="PANTHER" id="PTHR30302:SF1">
    <property type="entry name" value="HYDROGENASE 2 MATURATION PROTEASE"/>
    <property type="match status" value="1"/>
</dbReference>
<dbReference type="InterPro" id="IPR023430">
    <property type="entry name" value="Pept_HybD-like_dom_sf"/>
</dbReference>
<dbReference type="GO" id="GO:0016485">
    <property type="term" value="P:protein processing"/>
    <property type="evidence" value="ECO:0007669"/>
    <property type="project" value="TreeGrafter"/>
</dbReference>
<dbReference type="AlphaFoldDB" id="A0A7C5YFD9"/>
<gene>
    <name evidence="5" type="ORF">ENM42_02510</name>
</gene>
<dbReference type="GO" id="GO:0004190">
    <property type="term" value="F:aspartic-type endopeptidase activity"/>
    <property type="evidence" value="ECO:0007669"/>
    <property type="project" value="UniProtKB-KW"/>
</dbReference>
<evidence type="ECO:0000313" key="5">
    <source>
        <dbReference type="EMBL" id="HHR40681.1"/>
    </source>
</evidence>
<dbReference type="SUPFAM" id="SSF53163">
    <property type="entry name" value="HybD-like"/>
    <property type="match status" value="1"/>
</dbReference>
<reference evidence="5" key="1">
    <citation type="journal article" date="2020" name="mSystems">
        <title>Genome- and Community-Level Interaction Insights into Carbon Utilization and Element Cycling Functions of Hydrothermarchaeota in Hydrothermal Sediment.</title>
        <authorList>
            <person name="Zhou Z."/>
            <person name="Liu Y."/>
            <person name="Xu W."/>
            <person name="Pan J."/>
            <person name="Luo Z.H."/>
            <person name="Li M."/>
        </authorList>
    </citation>
    <scope>NUCLEOTIDE SEQUENCE [LARGE SCALE GENOMIC DNA]</scope>
    <source>
        <strain evidence="5">SpSt-1084</strain>
    </source>
</reference>
<dbReference type="NCBIfam" id="TIGR00072">
    <property type="entry name" value="hydrog_prot"/>
    <property type="match status" value="1"/>
</dbReference>